<sequence length="503" mass="55284">MGIYSFKMKSSRETLFSESEMEGLEKRFKMMVQNPLMKPKVQTIFSSAEFSMLSAQCESSRLSWETIIPHSPASARRAATFGTDSLSPVYRPRGRVTFTVDEHPICGSKPVEGKSETLQSPVSLKDSPSVVLQPADTVSGSADPADAALPQSSGISSSTTHQLKDEKKNIETDLKMTPKEISFGNAALQNDGQCPFPAAGLDSGGGETEYTSDALLRSHSIDQLSCEGLTKSLLLPKKKSKGIQESQDIDCDVCPQLSSKDQVDHSVGFISDSGQTRNAVERMNERGSSPEQGDASSSSSRSKRIDERGTDVRPLISQHHEEPRVIDLSLDGTELKDLNVDDDLVCEQSGSEYSTNVIFDDNEEGSETEEMFKQRRDIYCISCKKPISALDKLFGCHELHDVTTLDNAARLIKVMLNENMMVLKDRVNDIKIWQESLHDQHKAVEKQTLGHKQELMFYFEELMDMLSQMAGSGGYCAATGEAGKAREFVCPTGALQVGFGECT</sequence>
<feature type="region of interest" description="Disordered" evidence="1">
    <location>
        <begin position="264"/>
        <end position="320"/>
    </location>
</feature>
<reference evidence="2" key="1">
    <citation type="submission" date="2025-08" db="UniProtKB">
        <authorList>
            <consortium name="Ensembl"/>
        </authorList>
    </citation>
    <scope>IDENTIFICATION</scope>
</reference>
<organism evidence="2 3">
    <name type="scientific">Eptatretus burgeri</name>
    <name type="common">Inshore hagfish</name>
    <dbReference type="NCBI Taxonomy" id="7764"/>
    <lineage>
        <taxon>Eukaryota</taxon>
        <taxon>Metazoa</taxon>
        <taxon>Chordata</taxon>
        <taxon>Craniata</taxon>
        <taxon>Vertebrata</taxon>
        <taxon>Cyclostomata</taxon>
        <taxon>Myxini</taxon>
        <taxon>Myxiniformes</taxon>
        <taxon>Myxinidae</taxon>
        <taxon>Eptatretinae</taxon>
        <taxon>Eptatretus</taxon>
    </lineage>
</organism>
<feature type="region of interest" description="Disordered" evidence="1">
    <location>
        <begin position="107"/>
        <end position="168"/>
    </location>
</feature>
<dbReference type="Proteomes" id="UP000694388">
    <property type="component" value="Unplaced"/>
</dbReference>
<evidence type="ECO:0000313" key="2">
    <source>
        <dbReference type="Ensembl" id="ENSEBUP00000000929.1"/>
    </source>
</evidence>
<dbReference type="Ensembl" id="ENSEBUT00000001241.1">
    <property type="protein sequence ID" value="ENSEBUP00000000929.1"/>
    <property type="gene ID" value="ENSEBUG00000000905.1"/>
</dbReference>
<dbReference type="AlphaFoldDB" id="A0A8C4NDI2"/>
<dbReference type="PANTHER" id="PTHR24099:SF16">
    <property type="entry name" value="E3 UBIQUITIN-PROTEIN LIGASE MIDLINE-1-LIKE ISOFORM X1"/>
    <property type="match status" value="1"/>
</dbReference>
<dbReference type="PANTHER" id="PTHR24099">
    <property type="entry name" value="E3 UBIQUITIN-PROTEIN LIGASE TRIM36-RELATED"/>
    <property type="match status" value="1"/>
</dbReference>
<evidence type="ECO:0000313" key="3">
    <source>
        <dbReference type="Proteomes" id="UP000694388"/>
    </source>
</evidence>
<proteinExistence type="predicted"/>
<protein>
    <submittedName>
        <fullName evidence="2">Uncharacterized protein</fullName>
    </submittedName>
</protein>
<keyword evidence="3" id="KW-1185">Reference proteome</keyword>
<reference evidence="2" key="2">
    <citation type="submission" date="2025-09" db="UniProtKB">
        <authorList>
            <consortium name="Ensembl"/>
        </authorList>
    </citation>
    <scope>IDENTIFICATION</scope>
</reference>
<dbReference type="InterPro" id="IPR050617">
    <property type="entry name" value="E3_ligase_FN3/SPRY"/>
</dbReference>
<feature type="compositionally biased region" description="Polar residues" evidence="1">
    <location>
        <begin position="286"/>
        <end position="295"/>
    </location>
</feature>
<name>A0A8C4NDI2_EPTBU</name>
<accession>A0A8C4NDI2</accession>
<evidence type="ECO:0000256" key="1">
    <source>
        <dbReference type="SAM" id="MobiDB-lite"/>
    </source>
</evidence>
<feature type="compositionally biased region" description="Polar residues" evidence="1">
    <location>
        <begin position="150"/>
        <end position="161"/>
    </location>
</feature>